<dbReference type="Proteomes" id="UP000593564">
    <property type="component" value="Unassembled WGS sequence"/>
</dbReference>
<evidence type="ECO:0000256" key="1">
    <source>
        <dbReference type="SAM" id="MobiDB-lite"/>
    </source>
</evidence>
<comment type="caution">
    <text evidence="2">The sequence shown here is derived from an EMBL/GenBank/DDBJ whole genome shotgun (WGS) entry which is preliminary data.</text>
</comment>
<reference evidence="3" key="1">
    <citation type="journal article" date="2020" name="Nat. Commun.">
        <title>Genome assembly of wild tea tree DASZ reveals pedigree and selection history of tea varieties.</title>
        <authorList>
            <person name="Zhang W."/>
            <person name="Zhang Y."/>
            <person name="Qiu H."/>
            <person name="Guo Y."/>
            <person name="Wan H."/>
            <person name="Zhang X."/>
            <person name="Scossa F."/>
            <person name="Alseekh S."/>
            <person name="Zhang Q."/>
            <person name="Wang P."/>
            <person name="Xu L."/>
            <person name="Schmidt M.H."/>
            <person name="Jia X."/>
            <person name="Li D."/>
            <person name="Zhu A."/>
            <person name="Guo F."/>
            <person name="Chen W."/>
            <person name="Ni D."/>
            <person name="Usadel B."/>
            <person name="Fernie A.R."/>
            <person name="Wen W."/>
        </authorList>
    </citation>
    <scope>NUCLEOTIDE SEQUENCE [LARGE SCALE GENOMIC DNA]</scope>
    <source>
        <strain evidence="3">cv. G240</strain>
    </source>
</reference>
<keyword evidence="3" id="KW-1185">Reference proteome</keyword>
<evidence type="ECO:0000313" key="3">
    <source>
        <dbReference type="Proteomes" id="UP000593564"/>
    </source>
</evidence>
<organism evidence="2 3">
    <name type="scientific">Camellia sinensis</name>
    <name type="common">Tea plant</name>
    <name type="synonym">Thea sinensis</name>
    <dbReference type="NCBI Taxonomy" id="4442"/>
    <lineage>
        <taxon>Eukaryota</taxon>
        <taxon>Viridiplantae</taxon>
        <taxon>Streptophyta</taxon>
        <taxon>Embryophyta</taxon>
        <taxon>Tracheophyta</taxon>
        <taxon>Spermatophyta</taxon>
        <taxon>Magnoliopsida</taxon>
        <taxon>eudicotyledons</taxon>
        <taxon>Gunneridae</taxon>
        <taxon>Pentapetalae</taxon>
        <taxon>asterids</taxon>
        <taxon>Ericales</taxon>
        <taxon>Theaceae</taxon>
        <taxon>Camellia</taxon>
    </lineage>
</organism>
<feature type="region of interest" description="Disordered" evidence="1">
    <location>
        <begin position="20"/>
        <end position="69"/>
    </location>
</feature>
<dbReference type="EMBL" id="JACBKZ010000014">
    <property type="protein sequence ID" value="KAF5934360.1"/>
    <property type="molecule type" value="Genomic_DNA"/>
</dbReference>
<name>A0A7J7G0Y6_CAMSI</name>
<sequence>MVQPAESPTLYTAAIETFKPANMATNNRATALHPTPKSMAKRERANREKKKNSSDEQKSSARNANDDDE</sequence>
<protein>
    <submittedName>
        <fullName evidence="2">Uncharacterized protein</fullName>
    </submittedName>
</protein>
<accession>A0A7J7G0Y6</accession>
<dbReference type="AlphaFoldDB" id="A0A7J7G0Y6"/>
<feature type="compositionally biased region" description="Basic and acidic residues" evidence="1">
    <location>
        <begin position="40"/>
        <end position="59"/>
    </location>
</feature>
<reference evidence="2 3" key="2">
    <citation type="submission" date="2020-07" db="EMBL/GenBank/DDBJ databases">
        <title>Genome assembly of wild tea tree DASZ reveals pedigree and selection history of tea varieties.</title>
        <authorList>
            <person name="Zhang W."/>
        </authorList>
    </citation>
    <scope>NUCLEOTIDE SEQUENCE [LARGE SCALE GENOMIC DNA]</scope>
    <source>
        <strain evidence="3">cv. G240</strain>
        <tissue evidence="2">Leaf</tissue>
    </source>
</reference>
<proteinExistence type="predicted"/>
<evidence type="ECO:0000313" key="2">
    <source>
        <dbReference type="EMBL" id="KAF5934360.1"/>
    </source>
</evidence>
<gene>
    <name evidence="2" type="ORF">HYC85_030531</name>
</gene>